<gene>
    <name evidence="1" type="ORF">ABT39_MTgene495</name>
</gene>
<evidence type="ECO:0000313" key="1">
    <source>
        <dbReference type="EMBL" id="KUM50651.1"/>
    </source>
</evidence>
<dbReference type="AlphaFoldDB" id="A0A101M401"/>
<sequence length="53" mass="5814">MSGAYSILSCFHFFSRTSSAYCFASSMNALNKLASLFSLSGVRASSWLVQENH</sequence>
<protein>
    <submittedName>
        <fullName evidence="1">Uncharacterized protein</fullName>
    </submittedName>
</protein>
<comment type="caution">
    <text evidence="1">The sequence shown here is derived from an EMBL/GenBank/DDBJ whole genome shotgun (WGS) entry which is preliminary data.</text>
</comment>
<keyword evidence="1" id="KW-0496">Mitochondrion</keyword>
<dbReference type="EMBL" id="LKAM01000001">
    <property type="protein sequence ID" value="KUM50651.1"/>
    <property type="molecule type" value="Genomic_DNA"/>
</dbReference>
<name>A0A101M401_PICGL</name>
<proteinExistence type="predicted"/>
<geneLocation type="mitochondrion" evidence="1"/>
<accession>A0A101M401</accession>
<organism evidence="1">
    <name type="scientific">Picea glauca</name>
    <name type="common">White spruce</name>
    <name type="synonym">Pinus glauca</name>
    <dbReference type="NCBI Taxonomy" id="3330"/>
    <lineage>
        <taxon>Eukaryota</taxon>
        <taxon>Viridiplantae</taxon>
        <taxon>Streptophyta</taxon>
        <taxon>Embryophyta</taxon>
        <taxon>Tracheophyta</taxon>
        <taxon>Spermatophyta</taxon>
        <taxon>Pinopsida</taxon>
        <taxon>Pinidae</taxon>
        <taxon>Conifers I</taxon>
        <taxon>Pinales</taxon>
        <taxon>Pinaceae</taxon>
        <taxon>Picea</taxon>
    </lineage>
</organism>
<reference evidence="1" key="1">
    <citation type="journal article" date="2015" name="Genome Biol. Evol.">
        <title>Organellar Genomes of White Spruce (Picea glauca): Assembly and Annotation.</title>
        <authorList>
            <person name="Jackman S.D."/>
            <person name="Warren R.L."/>
            <person name="Gibb E.A."/>
            <person name="Vandervalk B.P."/>
            <person name="Mohamadi H."/>
            <person name="Chu J."/>
            <person name="Raymond A."/>
            <person name="Pleasance S."/>
            <person name="Coope R."/>
            <person name="Wildung M.R."/>
            <person name="Ritland C.E."/>
            <person name="Bousquet J."/>
            <person name="Jones S.J."/>
            <person name="Bohlmann J."/>
            <person name="Birol I."/>
        </authorList>
    </citation>
    <scope>NUCLEOTIDE SEQUENCE [LARGE SCALE GENOMIC DNA]</scope>
    <source>
        <tissue evidence="1">Flushing bud</tissue>
    </source>
</reference>